<proteinExistence type="predicted"/>
<comment type="caution">
    <text evidence="1">The sequence shown here is derived from an EMBL/GenBank/DDBJ whole genome shotgun (WGS) entry which is preliminary data.</text>
</comment>
<name>A0ACB9VYU1_CHAAC</name>
<accession>A0ACB9VYU1</accession>
<reference evidence="1" key="1">
    <citation type="submission" date="2022-05" db="EMBL/GenBank/DDBJ databases">
        <title>Chromosome-level genome of Chaenocephalus aceratus.</title>
        <authorList>
            <person name="Park H."/>
        </authorList>
    </citation>
    <scope>NUCLEOTIDE SEQUENCE</scope>
    <source>
        <strain evidence="1">KU_202001</strain>
    </source>
</reference>
<evidence type="ECO:0000313" key="1">
    <source>
        <dbReference type="EMBL" id="KAI4805768.1"/>
    </source>
</evidence>
<keyword evidence="2" id="KW-1185">Reference proteome</keyword>
<dbReference type="EMBL" id="CM043805">
    <property type="protein sequence ID" value="KAI4805768.1"/>
    <property type="molecule type" value="Genomic_DNA"/>
</dbReference>
<organism evidence="1 2">
    <name type="scientific">Chaenocephalus aceratus</name>
    <name type="common">Blackfin icefish</name>
    <name type="synonym">Chaenichthys aceratus</name>
    <dbReference type="NCBI Taxonomy" id="36190"/>
    <lineage>
        <taxon>Eukaryota</taxon>
        <taxon>Metazoa</taxon>
        <taxon>Chordata</taxon>
        <taxon>Craniata</taxon>
        <taxon>Vertebrata</taxon>
        <taxon>Euteleostomi</taxon>
        <taxon>Actinopterygii</taxon>
        <taxon>Neopterygii</taxon>
        <taxon>Teleostei</taxon>
        <taxon>Neoteleostei</taxon>
        <taxon>Acanthomorphata</taxon>
        <taxon>Eupercaria</taxon>
        <taxon>Perciformes</taxon>
        <taxon>Notothenioidei</taxon>
        <taxon>Channichthyidae</taxon>
        <taxon>Chaenocephalus</taxon>
    </lineage>
</organism>
<protein>
    <submittedName>
        <fullName evidence="1">Uncharacterized protein</fullName>
    </submittedName>
</protein>
<evidence type="ECO:0000313" key="2">
    <source>
        <dbReference type="Proteomes" id="UP001057452"/>
    </source>
</evidence>
<feature type="non-terminal residue" evidence="1">
    <location>
        <position position="1"/>
    </location>
</feature>
<feature type="non-terminal residue" evidence="1">
    <location>
        <position position="64"/>
    </location>
</feature>
<dbReference type="Proteomes" id="UP001057452">
    <property type="component" value="Chromosome 21"/>
</dbReference>
<gene>
    <name evidence="1" type="ORF">KUCAC02_010365</name>
</gene>
<sequence length="64" mass="7132">PSCGMQTEGVLQPSALHFIRIQLQPAARRERNDETRAKNSCLPGSPLIRHCKHSESQRQAAPVK</sequence>